<evidence type="ECO:0008006" key="4">
    <source>
        <dbReference type="Google" id="ProtNLM"/>
    </source>
</evidence>
<dbReference type="RefSeq" id="WP_055944382.1">
    <property type="nucleotide sequence ID" value="NZ_JAQDCV010000005.1"/>
</dbReference>
<sequence length="145" mass="16935">MTKKEYEKKIFNPQHKKDYGPAWLKFPAAFGGFISIMIVFDAYVQEKSVLRVWRQEMYGKPIWALLYLFLIGCFLVRVYYDIRRYLDLDSEYKANMMSMNSSERKISNVTAAKNSVKPKFCSSCGRVLGDKSWRDGYCESCGTKL</sequence>
<evidence type="ECO:0000256" key="1">
    <source>
        <dbReference type="SAM" id="Phobius"/>
    </source>
</evidence>
<feature type="transmembrane region" description="Helical" evidence="1">
    <location>
        <begin position="62"/>
        <end position="80"/>
    </location>
</feature>
<keyword evidence="1" id="KW-0472">Membrane</keyword>
<reference evidence="2 3" key="1">
    <citation type="submission" date="2015-10" db="EMBL/GenBank/DDBJ databases">
        <title>Butyribacter intestini gen. nov., sp. nov., a butyric acid-producing bacterium of the family Lachnospiraceae isolated from the human faeces.</title>
        <authorList>
            <person name="Zou Y."/>
            <person name="Xue W."/>
            <person name="Luo G."/>
            <person name="Lv M."/>
        </authorList>
    </citation>
    <scope>NUCLEOTIDE SEQUENCE [LARGE SCALE GENOMIC DNA]</scope>
    <source>
        <strain evidence="2 3">TF01-11</strain>
    </source>
</reference>
<gene>
    <name evidence="2" type="ORF">APZ18_09825</name>
</gene>
<evidence type="ECO:0000313" key="2">
    <source>
        <dbReference type="EMBL" id="KQC85001.1"/>
    </source>
</evidence>
<feature type="transmembrane region" description="Helical" evidence="1">
    <location>
        <begin position="21"/>
        <end position="42"/>
    </location>
</feature>
<name>A0AAW3JT79_9FIRM</name>
<dbReference type="Proteomes" id="UP000050833">
    <property type="component" value="Unassembled WGS sequence"/>
</dbReference>
<evidence type="ECO:0000313" key="3">
    <source>
        <dbReference type="Proteomes" id="UP000050833"/>
    </source>
</evidence>
<keyword evidence="1" id="KW-1133">Transmembrane helix</keyword>
<organism evidence="2 3">
    <name type="scientific">Butyribacter intestini</name>
    <dbReference type="NCBI Taxonomy" id="1703332"/>
    <lineage>
        <taxon>Bacteria</taxon>
        <taxon>Bacillati</taxon>
        <taxon>Bacillota</taxon>
        <taxon>Clostridia</taxon>
        <taxon>Lachnospirales</taxon>
        <taxon>Lachnospiraceae</taxon>
        <taxon>Butyribacter</taxon>
    </lineage>
</organism>
<accession>A0AAW3JT79</accession>
<dbReference type="AlphaFoldDB" id="A0AAW3JT79"/>
<proteinExistence type="predicted"/>
<keyword evidence="3" id="KW-1185">Reference proteome</keyword>
<dbReference type="EMBL" id="LLKB01000005">
    <property type="protein sequence ID" value="KQC85001.1"/>
    <property type="molecule type" value="Genomic_DNA"/>
</dbReference>
<comment type="caution">
    <text evidence="2">The sequence shown here is derived from an EMBL/GenBank/DDBJ whole genome shotgun (WGS) entry which is preliminary data.</text>
</comment>
<keyword evidence="1" id="KW-0812">Transmembrane</keyword>
<protein>
    <recommendedName>
        <fullName evidence="4">Zinc-ribbon domain-containing protein</fullName>
    </recommendedName>
</protein>